<feature type="transmembrane region" description="Helical" evidence="1">
    <location>
        <begin position="136"/>
        <end position="157"/>
    </location>
</feature>
<dbReference type="Proteomes" id="UP000199515">
    <property type="component" value="Unassembled WGS sequence"/>
</dbReference>
<dbReference type="AlphaFoldDB" id="A0A1H3T2Z4"/>
<proteinExistence type="predicted"/>
<dbReference type="EMBL" id="FNON01000017">
    <property type="protein sequence ID" value="SDZ44238.1"/>
    <property type="molecule type" value="Genomic_DNA"/>
</dbReference>
<dbReference type="OrthoDB" id="3813056at2"/>
<sequence length="442" mass="46606">MGAKRIPALVLLLAVLLTGTAHADGVQNGADIQVAQTLGERELTVVIRRVDTPPAPLRVDIVTHQGTPPGTLTVKAAVEGAVFSETTVALDAKPGYHGGTLRVDRAGPWELQVGDGKQLAKIPFVVPAKITPAWELAAYGGFVVAGFLLFVALVMAVRGRSGMVPAAGMLVALTVAVTSALLSSTIPPPPAPGTKFDPTFGPDPQVSSVDYSRPPVNLVVDRQERDLRLRFSDGSTGRPADDLLVHDNALVHFVVVSPSGRLWHLHPIRVAPGEYRAHLKAPEAGSYAVSAEIARRGGGVQLLRSAITLPQDNTDPAPPVAEASLRQVISPAGTPSTITARFPKKDLQPWLGMLGHMIVAGPIDGDLAKAPVWAHVHAMTPATPGLPDRPDETVAAFGPDVPFTYTFPLPGKYFVWIQAERGYSVLTVPAVIDVPPTRGPQG</sequence>
<protein>
    <recommendedName>
        <fullName evidence="5">Secreted protein</fullName>
    </recommendedName>
</protein>
<feature type="transmembrane region" description="Helical" evidence="1">
    <location>
        <begin position="164"/>
        <end position="182"/>
    </location>
</feature>
<keyword evidence="1" id="KW-0812">Transmembrane</keyword>
<dbReference type="RefSeq" id="WP_091300125.1">
    <property type="nucleotide sequence ID" value="NZ_FNON01000017.1"/>
</dbReference>
<keyword evidence="4" id="KW-1185">Reference proteome</keyword>
<evidence type="ECO:0000313" key="4">
    <source>
        <dbReference type="Proteomes" id="UP000199515"/>
    </source>
</evidence>
<dbReference type="STRING" id="589385.SAMN05421504_11723"/>
<organism evidence="3 4">
    <name type="scientific">Amycolatopsis xylanica</name>
    <dbReference type="NCBI Taxonomy" id="589385"/>
    <lineage>
        <taxon>Bacteria</taxon>
        <taxon>Bacillati</taxon>
        <taxon>Actinomycetota</taxon>
        <taxon>Actinomycetes</taxon>
        <taxon>Pseudonocardiales</taxon>
        <taxon>Pseudonocardiaceae</taxon>
        <taxon>Amycolatopsis</taxon>
    </lineage>
</organism>
<keyword evidence="2" id="KW-0732">Signal</keyword>
<keyword evidence="1" id="KW-1133">Transmembrane helix</keyword>
<reference evidence="3 4" key="1">
    <citation type="submission" date="2016-10" db="EMBL/GenBank/DDBJ databases">
        <authorList>
            <person name="de Groot N.N."/>
        </authorList>
    </citation>
    <scope>NUCLEOTIDE SEQUENCE [LARGE SCALE GENOMIC DNA]</scope>
    <source>
        <strain evidence="3 4">CPCC 202699</strain>
    </source>
</reference>
<evidence type="ECO:0008006" key="5">
    <source>
        <dbReference type="Google" id="ProtNLM"/>
    </source>
</evidence>
<gene>
    <name evidence="3" type="ORF">SAMN05421504_11723</name>
</gene>
<feature type="chain" id="PRO_5011684988" description="Secreted protein" evidence="2">
    <location>
        <begin position="24"/>
        <end position="442"/>
    </location>
</feature>
<accession>A0A1H3T2Z4</accession>
<name>A0A1H3T2Z4_9PSEU</name>
<evidence type="ECO:0000256" key="2">
    <source>
        <dbReference type="SAM" id="SignalP"/>
    </source>
</evidence>
<keyword evidence="1" id="KW-0472">Membrane</keyword>
<feature type="signal peptide" evidence="2">
    <location>
        <begin position="1"/>
        <end position="23"/>
    </location>
</feature>
<evidence type="ECO:0000256" key="1">
    <source>
        <dbReference type="SAM" id="Phobius"/>
    </source>
</evidence>
<evidence type="ECO:0000313" key="3">
    <source>
        <dbReference type="EMBL" id="SDZ44238.1"/>
    </source>
</evidence>